<dbReference type="EMBL" id="JBITMB010000001">
    <property type="protein sequence ID" value="MFI7439156.1"/>
    <property type="molecule type" value="Genomic_DNA"/>
</dbReference>
<keyword evidence="3" id="KW-1185">Reference proteome</keyword>
<reference evidence="2 3" key="1">
    <citation type="submission" date="2024-10" db="EMBL/GenBank/DDBJ databases">
        <title>The Natural Products Discovery Center: Release of the First 8490 Sequenced Strains for Exploring Actinobacteria Biosynthetic Diversity.</title>
        <authorList>
            <person name="Kalkreuter E."/>
            <person name="Kautsar S.A."/>
            <person name="Yang D."/>
            <person name="Bader C.D."/>
            <person name="Teijaro C.N."/>
            <person name="Fluegel L."/>
            <person name="Davis C.M."/>
            <person name="Simpson J.R."/>
            <person name="Lauterbach L."/>
            <person name="Steele A.D."/>
            <person name="Gui C."/>
            <person name="Meng S."/>
            <person name="Li G."/>
            <person name="Viehrig K."/>
            <person name="Ye F."/>
            <person name="Su P."/>
            <person name="Kiefer A.F."/>
            <person name="Nichols A."/>
            <person name="Cepeda A.J."/>
            <person name="Yan W."/>
            <person name="Fan B."/>
            <person name="Jiang Y."/>
            <person name="Adhikari A."/>
            <person name="Zheng C.-J."/>
            <person name="Schuster L."/>
            <person name="Cowan T.M."/>
            <person name="Smanski M.J."/>
            <person name="Chevrette M.G."/>
            <person name="De Carvalho L.P.S."/>
            <person name="Shen B."/>
        </authorList>
    </citation>
    <scope>NUCLEOTIDE SEQUENCE [LARGE SCALE GENOMIC DNA]</scope>
    <source>
        <strain evidence="2 3">NPDC049503</strain>
    </source>
</reference>
<accession>A0ABW7ZX76</accession>
<name>A0ABW7ZX76_9ACTN</name>
<sequence>MKRVLALCALVAAAVTFFVVGRASTAEPVSVRSAGAHYAVTVVVDGRTARVRLDRGDADTVALSAVMPHMGHAMPEATTREREPGHFHADGEVFTMAGAWELSIRLTGPAAEEVLTVKVLVAD</sequence>
<dbReference type="Proteomes" id="UP001612928">
    <property type="component" value="Unassembled WGS sequence"/>
</dbReference>
<dbReference type="RefSeq" id="WP_101790627.1">
    <property type="nucleotide sequence ID" value="NZ_JBITMB010000001.1"/>
</dbReference>
<proteinExistence type="predicted"/>
<feature type="signal peptide" evidence="1">
    <location>
        <begin position="1"/>
        <end position="25"/>
    </location>
</feature>
<evidence type="ECO:0000313" key="3">
    <source>
        <dbReference type="Proteomes" id="UP001612928"/>
    </source>
</evidence>
<evidence type="ECO:0000313" key="2">
    <source>
        <dbReference type="EMBL" id="MFI7439156.1"/>
    </source>
</evidence>
<protein>
    <recommendedName>
        <fullName evidence="4">YtkA-like domain-containing protein</fullName>
    </recommendedName>
</protein>
<organism evidence="2 3">
    <name type="scientific">Nonomuraea indica</name>
    <dbReference type="NCBI Taxonomy" id="1581193"/>
    <lineage>
        <taxon>Bacteria</taxon>
        <taxon>Bacillati</taxon>
        <taxon>Actinomycetota</taxon>
        <taxon>Actinomycetes</taxon>
        <taxon>Streptosporangiales</taxon>
        <taxon>Streptosporangiaceae</taxon>
        <taxon>Nonomuraea</taxon>
    </lineage>
</organism>
<evidence type="ECO:0000256" key="1">
    <source>
        <dbReference type="SAM" id="SignalP"/>
    </source>
</evidence>
<comment type="caution">
    <text evidence="2">The sequence shown here is derived from an EMBL/GenBank/DDBJ whole genome shotgun (WGS) entry which is preliminary data.</text>
</comment>
<gene>
    <name evidence="2" type="ORF">ACIBP5_04240</name>
</gene>
<feature type="chain" id="PRO_5045773900" description="YtkA-like domain-containing protein" evidence="1">
    <location>
        <begin position="26"/>
        <end position="123"/>
    </location>
</feature>
<keyword evidence="1" id="KW-0732">Signal</keyword>
<evidence type="ECO:0008006" key="4">
    <source>
        <dbReference type="Google" id="ProtNLM"/>
    </source>
</evidence>